<sequence>MRLEVLDIFEMNYNRWALDFFSKYAHIRKDFYANQGDCYHPNPSVVWNETWDDPWIVPHLPLRIEWFCANGSMGSFTDDEEISDFDDVDQDNPPQTWEQFCPTCWGWDRGLLCASEYEPLLEDSGLQPLVLREILILENPNIPYHFQQWFISLREFEPFPPPYLYFHLATQIFMDNLVNNGNPSGAYRLGMDLFLWRGSKPEIGRGVNLFLRRDVGLEAGRGLIRQLAMMGFPRGTYMDSMLRVAEGVGLHEIPGNLEALKISLGHALVQLIRASVLLRFDAMGVSGGFKILHIILKPFPLYVGTYKGFLCRGLSEWLRSGERPDYQAWEGFTAIFWDDYLCLSYLTRAEISYFWRR</sequence>
<evidence type="ECO:0000313" key="1">
    <source>
        <dbReference type="EMBL" id="KAB1222728.1"/>
    </source>
</evidence>
<dbReference type="AlphaFoldDB" id="A0A6A1WGD9"/>
<name>A0A6A1WGD9_9ROSI</name>
<reference evidence="1 2" key="1">
    <citation type="journal article" date="2019" name="Plant Biotechnol. J.">
        <title>The red bayberry genome and genetic basis of sex determination.</title>
        <authorList>
            <person name="Jia H.M."/>
            <person name="Jia H.J."/>
            <person name="Cai Q.L."/>
            <person name="Wang Y."/>
            <person name="Zhao H.B."/>
            <person name="Yang W.F."/>
            <person name="Wang G.Y."/>
            <person name="Li Y.H."/>
            <person name="Zhan D.L."/>
            <person name="Shen Y.T."/>
            <person name="Niu Q.F."/>
            <person name="Chang L."/>
            <person name="Qiu J."/>
            <person name="Zhao L."/>
            <person name="Xie H.B."/>
            <person name="Fu W.Y."/>
            <person name="Jin J."/>
            <person name="Li X.W."/>
            <person name="Jiao Y."/>
            <person name="Zhou C.C."/>
            <person name="Tu T."/>
            <person name="Chai C.Y."/>
            <person name="Gao J.L."/>
            <person name="Fan L.J."/>
            <person name="van de Weg E."/>
            <person name="Wang J.Y."/>
            <person name="Gao Z.S."/>
        </authorList>
    </citation>
    <scope>NUCLEOTIDE SEQUENCE [LARGE SCALE GENOMIC DNA]</scope>
    <source>
        <tissue evidence="1">Leaves</tissue>
    </source>
</reference>
<accession>A0A6A1WGD9</accession>
<gene>
    <name evidence="1" type="ORF">CJ030_MR2G026822</name>
</gene>
<organism evidence="1 2">
    <name type="scientific">Morella rubra</name>
    <name type="common">Chinese bayberry</name>
    <dbReference type="NCBI Taxonomy" id="262757"/>
    <lineage>
        <taxon>Eukaryota</taxon>
        <taxon>Viridiplantae</taxon>
        <taxon>Streptophyta</taxon>
        <taxon>Embryophyta</taxon>
        <taxon>Tracheophyta</taxon>
        <taxon>Spermatophyta</taxon>
        <taxon>Magnoliopsida</taxon>
        <taxon>eudicotyledons</taxon>
        <taxon>Gunneridae</taxon>
        <taxon>Pentapetalae</taxon>
        <taxon>rosids</taxon>
        <taxon>fabids</taxon>
        <taxon>Fagales</taxon>
        <taxon>Myricaceae</taxon>
        <taxon>Morella</taxon>
    </lineage>
</organism>
<dbReference type="Proteomes" id="UP000516437">
    <property type="component" value="Chromosome 2"/>
</dbReference>
<protein>
    <submittedName>
        <fullName evidence="1">Uncharacterized protein</fullName>
    </submittedName>
</protein>
<keyword evidence="2" id="KW-1185">Reference proteome</keyword>
<proteinExistence type="predicted"/>
<dbReference type="EMBL" id="RXIC02000020">
    <property type="protein sequence ID" value="KAB1222728.1"/>
    <property type="molecule type" value="Genomic_DNA"/>
</dbReference>
<comment type="caution">
    <text evidence="1">The sequence shown here is derived from an EMBL/GenBank/DDBJ whole genome shotgun (WGS) entry which is preliminary data.</text>
</comment>
<evidence type="ECO:0000313" key="2">
    <source>
        <dbReference type="Proteomes" id="UP000516437"/>
    </source>
</evidence>